<name>A0A2S4JF61_9SPIO</name>
<evidence type="ECO:0000256" key="1">
    <source>
        <dbReference type="SAM" id="MobiDB-lite"/>
    </source>
</evidence>
<evidence type="ECO:0000313" key="3">
    <source>
        <dbReference type="EMBL" id="POQ98198.1"/>
    </source>
</evidence>
<dbReference type="Gene3D" id="3.20.20.70">
    <property type="entry name" value="Aldolase class I"/>
    <property type="match status" value="1"/>
</dbReference>
<dbReference type="Pfam" id="PF13186">
    <property type="entry name" value="SPASM"/>
    <property type="match status" value="1"/>
</dbReference>
<dbReference type="InterPro" id="IPR023885">
    <property type="entry name" value="4Fe4S-binding_SPASM_dom"/>
</dbReference>
<dbReference type="Gene3D" id="3.90.550.10">
    <property type="entry name" value="Spore Coat Polysaccharide Biosynthesis Protein SpsA, Chain A"/>
    <property type="match status" value="1"/>
</dbReference>
<dbReference type="PANTHER" id="PTHR11228">
    <property type="entry name" value="RADICAL SAM DOMAIN PROTEIN"/>
    <property type="match status" value="1"/>
</dbReference>
<sequence>MDHLILAFSQLSPYLDLAFLGGQTPRQEVIERLLGISRGTVPVTVVLPAGNDSAGNDSRQNDPHWADPQRAGSVFPDSWQVLFLEDLSAAASLEAISRALPRDAGHLTWVDGDAPFFSPALTRYLQELHSRSWCDYTFADGFPQGYAPQILRRETLPVLAALAGGKDLSWSRTVLFDTISLDINAFDIETEAACDDYALLRLSLTVDSRANYLLCRALAEEGLGKPWEPPQVLDPFKERFPDGDDPLLQRITEDRLLGRTLPRYIQIQLTTRRAQTPLFLPPVPGAPSAGDGREGSPEEAHRDMSPETFGAILDEIATVAPEAVISLGYYGEPGLCPRFSELLDALERVPRARVYLETSGTGWSRENREALLARHNLLEAVIVEVDAAREETYQALRGPGWEEVQSFIGEIGQALAGRIYVQATRMTDNEWELQDFFRHWQDQPGLTPLIQKYNSCAGVLPDRRVADLSPLERVPCRHLERDLVILADGRVIGCLQDLQAQTIRGVCPRDSLVAIWDQGKADYGRHLRQDYPEICRKCDEYYTINA</sequence>
<gene>
    <name evidence="3" type="ORF">AU468_14275</name>
</gene>
<organism evidence="3 4">
    <name type="scientific">Alkalispirochaeta sphaeroplastigenens</name>
    <dbReference type="NCBI Taxonomy" id="1187066"/>
    <lineage>
        <taxon>Bacteria</taxon>
        <taxon>Pseudomonadati</taxon>
        <taxon>Spirochaetota</taxon>
        <taxon>Spirochaetia</taxon>
        <taxon>Spirochaetales</taxon>
        <taxon>Spirochaetaceae</taxon>
        <taxon>Alkalispirochaeta</taxon>
    </lineage>
</organism>
<dbReference type="InterPro" id="IPR050377">
    <property type="entry name" value="Radical_SAM_PqqE_MftC-like"/>
</dbReference>
<dbReference type="InterPro" id="IPR027608">
    <property type="entry name" value="Spiro_SPASM"/>
</dbReference>
<evidence type="ECO:0000259" key="2">
    <source>
        <dbReference type="Pfam" id="PF13186"/>
    </source>
</evidence>
<dbReference type="AlphaFoldDB" id="A0A2S4JF61"/>
<dbReference type="OrthoDB" id="335556at2"/>
<evidence type="ECO:0000313" key="4">
    <source>
        <dbReference type="Proteomes" id="UP000237350"/>
    </source>
</evidence>
<dbReference type="PANTHER" id="PTHR11228:SF7">
    <property type="entry name" value="PQQA PEPTIDE CYCLASE"/>
    <property type="match status" value="1"/>
</dbReference>
<feature type="region of interest" description="Disordered" evidence="1">
    <location>
        <begin position="49"/>
        <end position="69"/>
    </location>
</feature>
<protein>
    <recommendedName>
        <fullName evidence="2">4Fe4S-binding SPASM domain-containing protein</fullName>
    </recommendedName>
</protein>
<feature type="region of interest" description="Disordered" evidence="1">
    <location>
        <begin position="278"/>
        <end position="303"/>
    </location>
</feature>
<accession>A0A2S4JF61</accession>
<dbReference type="InterPro" id="IPR058240">
    <property type="entry name" value="rSAM_sf"/>
</dbReference>
<dbReference type="SUPFAM" id="SSF102114">
    <property type="entry name" value="Radical SAM enzymes"/>
    <property type="match status" value="1"/>
</dbReference>
<dbReference type="CDD" id="cd21109">
    <property type="entry name" value="SPASM"/>
    <property type="match status" value="1"/>
</dbReference>
<keyword evidence="4" id="KW-1185">Reference proteome</keyword>
<dbReference type="InterPro" id="IPR029044">
    <property type="entry name" value="Nucleotide-diphossugar_trans"/>
</dbReference>
<dbReference type="EMBL" id="LPWH01000127">
    <property type="protein sequence ID" value="POQ98198.1"/>
    <property type="molecule type" value="Genomic_DNA"/>
</dbReference>
<dbReference type="RefSeq" id="WP_103681318.1">
    <property type="nucleotide sequence ID" value="NZ_LPWH01000127.1"/>
</dbReference>
<reference evidence="4" key="1">
    <citation type="submission" date="2015-12" db="EMBL/GenBank/DDBJ databases">
        <authorList>
            <person name="Lodha T.D."/>
            <person name="Chintalapati S."/>
            <person name="Chintalapati V.R."/>
            <person name="Sravanthi T."/>
        </authorList>
    </citation>
    <scope>NUCLEOTIDE SEQUENCE [LARGE SCALE GENOMIC DNA]</scope>
    <source>
        <strain evidence="4">JC133</strain>
    </source>
</reference>
<feature type="compositionally biased region" description="Basic and acidic residues" evidence="1">
    <location>
        <begin position="291"/>
        <end position="303"/>
    </location>
</feature>
<dbReference type="NCBIfam" id="TIGR04321">
    <property type="entry name" value="spiroSPASM"/>
    <property type="match status" value="1"/>
</dbReference>
<dbReference type="Proteomes" id="UP000237350">
    <property type="component" value="Unassembled WGS sequence"/>
</dbReference>
<comment type="caution">
    <text evidence="3">The sequence shown here is derived from an EMBL/GenBank/DDBJ whole genome shotgun (WGS) entry which is preliminary data.</text>
</comment>
<proteinExistence type="predicted"/>
<dbReference type="InterPro" id="IPR013785">
    <property type="entry name" value="Aldolase_TIM"/>
</dbReference>
<feature type="domain" description="4Fe4S-binding SPASM" evidence="2">
    <location>
        <begin position="476"/>
        <end position="539"/>
    </location>
</feature>